<reference evidence="13" key="1">
    <citation type="submission" date="2018-05" db="EMBL/GenBank/DDBJ databases">
        <authorList>
            <person name="Lanie J.A."/>
            <person name="Ng W.-L."/>
            <person name="Kazmierczak K.M."/>
            <person name="Andrzejewski T.M."/>
            <person name="Davidsen T.M."/>
            <person name="Wayne K.J."/>
            <person name="Tettelin H."/>
            <person name="Glass J.I."/>
            <person name="Rusch D."/>
            <person name="Podicherti R."/>
            <person name="Tsui H.-C.T."/>
            <person name="Winkler M.E."/>
        </authorList>
    </citation>
    <scope>NUCLEOTIDE SEQUENCE</scope>
</reference>
<dbReference type="Gene3D" id="3.30.2350.10">
    <property type="entry name" value="Pseudouridine synthase"/>
    <property type="match status" value="1"/>
</dbReference>
<protein>
    <recommendedName>
        <fullName evidence="5">Ribosomal large subunit pseudouridine synthase C</fullName>
        <ecNumber evidence="4">5.4.99.24</ecNumber>
    </recommendedName>
    <alternativeName>
        <fullName evidence="9">23S rRNA pseudouridine(955/2504/2580) synthase</fullName>
    </alternativeName>
    <alternativeName>
        <fullName evidence="10">rRNA pseudouridylate synthase C</fullName>
    </alternativeName>
    <alternativeName>
        <fullName evidence="11">rRNA-uridine isomerase C</fullName>
    </alternativeName>
</protein>
<evidence type="ECO:0000256" key="2">
    <source>
        <dbReference type="ARBA" id="ARBA00002876"/>
    </source>
</evidence>
<dbReference type="CDD" id="cd00165">
    <property type="entry name" value="S4"/>
    <property type="match status" value="1"/>
</dbReference>
<evidence type="ECO:0000256" key="11">
    <source>
        <dbReference type="ARBA" id="ARBA00033053"/>
    </source>
</evidence>
<evidence type="ECO:0000256" key="7">
    <source>
        <dbReference type="ARBA" id="ARBA00022884"/>
    </source>
</evidence>
<evidence type="ECO:0000259" key="12">
    <source>
        <dbReference type="SMART" id="SM00363"/>
    </source>
</evidence>
<evidence type="ECO:0000256" key="1">
    <source>
        <dbReference type="ARBA" id="ARBA00000381"/>
    </source>
</evidence>
<dbReference type="InterPro" id="IPR036986">
    <property type="entry name" value="S4_RNA-bd_sf"/>
</dbReference>
<keyword evidence="7" id="KW-0694">RNA-binding</keyword>
<keyword evidence="8" id="KW-0413">Isomerase</keyword>
<dbReference type="AlphaFoldDB" id="A0A382PLC8"/>
<dbReference type="InterPro" id="IPR006145">
    <property type="entry name" value="PsdUridine_synth_RsuA/RluA"/>
</dbReference>
<organism evidence="13">
    <name type="scientific">marine metagenome</name>
    <dbReference type="NCBI Taxonomy" id="408172"/>
    <lineage>
        <taxon>unclassified sequences</taxon>
        <taxon>metagenomes</taxon>
        <taxon>ecological metagenomes</taxon>
    </lineage>
</organism>
<dbReference type="SUPFAM" id="SSF55174">
    <property type="entry name" value="Alpha-L RNA-binding motif"/>
    <property type="match status" value="1"/>
</dbReference>
<evidence type="ECO:0000256" key="8">
    <source>
        <dbReference type="ARBA" id="ARBA00023235"/>
    </source>
</evidence>
<dbReference type="InterPro" id="IPR006224">
    <property type="entry name" value="PsdUridine_synth_RluA-like_CS"/>
</dbReference>
<proteinExistence type="inferred from homology"/>
<evidence type="ECO:0000256" key="10">
    <source>
        <dbReference type="ARBA" id="ARBA00031975"/>
    </source>
</evidence>
<dbReference type="SUPFAM" id="SSF55120">
    <property type="entry name" value="Pseudouridine synthase"/>
    <property type="match status" value="1"/>
</dbReference>
<evidence type="ECO:0000256" key="9">
    <source>
        <dbReference type="ARBA" id="ARBA00030705"/>
    </source>
</evidence>
<dbReference type="GO" id="GO:0160141">
    <property type="term" value="F:23S rRNA pseudouridine(955/2504/2580) synthase activity"/>
    <property type="evidence" value="ECO:0007669"/>
    <property type="project" value="UniProtKB-EC"/>
</dbReference>
<gene>
    <name evidence="13" type="ORF">METZ01_LOCUS326312</name>
</gene>
<dbReference type="GO" id="GO:0003723">
    <property type="term" value="F:RNA binding"/>
    <property type="evidence" value="ECO:0007669"/>
    <property type="project" value="UniProtKB-KW"/>
</dbReference>
<evidence type="ECO:0000256" key="3">
    <source>
        <dbReference type="ARBA" id="ARBA00010876"/>
    </source>
</evidence>
<dbReference type="Gene3D" id="3.10.290.10">
    <property type="entry name" value="RNA-binding S4 domain"/>
    <property type="match status" value="1"/>
</dbReference>
<keyword evidence="6" id="KW-0698">rRNA processing</keyword>
<dbReference type="PANTHER" id="PTHR21600">
    <property type="entry name" value="MITOCHONDRIAL RNA PSEUDOURIDINE SYNTHASE"/>
    <property type="match status" value="1"/>
</dbReference>
<sequence>MTIHVTARLVTVDEFSIGQRLDNYLLKQLKGVPRSHIYRIIRKGEVRVNKGRKKAEYKLQLEDIVRIPPIKTASEKVIKPSDNLIDVLNQSILYEDNGLMILNKHHGMAVHGGSNVSVGLVEALKTKYKQPIELVHRLDRSTSGCLILAKKRSVLKALHEQLVQHQMEKRYIALVKNSWSKKRHTIDAPIYQNSRYSVIDAKGKQAVSHFHPLKNFQKDDFSASLVEVLIETGRTHQIRVHAKYADHPIAQDDKYGDRLFDKVMKEKGLNRLFLHAKSVTFTNPTT</sequence>
<feature type="domain" description="RNA-binding S4" evidence="12">
    <location>
        <begin position="19"/>
        <end position="78"/>
    </location>
</feature>
<evidence type="ECO:0000256" key="6">
    <source>
        <dbReference type="ARBA" id="ARBA00022552"/>
    </source>
</evidence>
<dbReference type="SMART" id="SM00363">
    <property type="entry name" value="S4"/>
    <property type="match status" value="1"/>
</dbReference>
<comment type="catalytic activity">
    <reaction evidence="1">
        <text>uridine(955/2504/2580) in 23S rRNA = pseudouridine(955/2504/2580) in 23S rRNA</text>
        <dbReference type="Rhea" id="RHEA:42528"/>
        <dbReference type="Rhea" id="RHEA-COMP:10099"/>
        <dbReference type="Rhea" id="RHEA-COMP:10100"/>
        <dbReference type="ChEBI" id="CHEBI:65314"/>
        <dbReference type="ChEBI" id="CHEBI:65315"/>
        <dbReference type="EC" id="5.4.99.24"/>
    </reaction>
</comment>
<dbReference type="InterPro" id="IPR020103">
    <property type="entry name" value="PsdUridine_synth_cat_dom_sf"/>
</dbReference>
<evidence type="ECO:0000256" key="5">
    <source>
        <dbReference type="ARBA" id="ARBA00017128"/>
    </source>
</evidence>
<comment type="function">
    <text evidence="2">Responsible for synthesis of pseudouridine from uracil at positions 955, 2504 and 2580 in 23S ribosomal RNA.</text>
</comment>
<feature type="non-terminal residue" evidence="13">
    <location>
        <position position="286"/>
    </location>
</feature>
<dbReference type="InterPro" id="IPR050188">
    <property type="entry name" value="RluA_PseudoU_synthase"/>
</dbReference>
<dbReference type="PROSITE" id="PS01129">
    <property type="entry name" value="PSI_RLU"/>
    <property type="match status" value="1"/>
</dbReference>
<dbReference type="Pfam" id="PF00849">
    <property type="entry name" value="PseudoU_synth_2"/>
    <property type="match status" value="1"/>
</dbReference>
<dbReference type="GO" id="GO:0000455">
    <property type="term" value="P:enzyme-directed rRNA pseudouridine synthesis"/>
    <property type="evidence" value="ECO:0007669"/>
    <property type="project" value="TreeGrafter"/>
</dbReference>
<dbReference type="PANTHER" id="PTHR21600:SF92">
    <property type="entry name" value="RIBOSOMAL LARGE SUBUNIT PSEUDOURIDINE SYNTHASE C"/>
    <property type="match status" value="1"/>
</dbReference>
<dbReference type="EC" id="5.4.99.24" evidence="4"/>
<dbReference type="PROSITE" id="PS50889">
    <property type="entry name" value="S4"/>
    <property type="match status" value="1"/>
</dbReference>
<dbReference type="InterPro" id="IPR002942">
    <property type="entry name" value="S4_RNA-bd"/>
</dbReference>
<evidence type="ECO:0000256" key="4">
    <source>
        <dbReference type="ARBA" id="ARBA00012785"/>
    </source>
</evidence>
<dbReference type="EMBL" id="UINC01107807">
    <property type="protein sequence ID" value="SVC73458.1"/>
    <property type="molecule type" value="Genomic_DNA"/>
</dbReference>
<name>A0A382PLC8_9ZZZZ</name>
<dbReference type="NCBIfam" id="TIGR00005">
    <property type="entry name" value="rluA_subfam"/>
    <property type="match status" value="1"/>
</dbReference>
<dbReference type="Pfam" id="PF01479">
    <property type="entry name" value="S4"/>
    <property type="match status" value="1"/>
</dbReference>
<accession>A0A382PLC8</accession>
<comment type="similarity">
    <text evidence="3">Belongs to the pseudouridine synthase RluA family.</text>
</comment>
<dbReference type="InterPro" id="IPR006225">
    <property type="entry name" value="PsdUridine_synth_RluC/D"/>
</dbReference>
<evidence type="ECO:0000313" key="13">
    <source>
        <dbReference type="EMBL" id="SVC73458.1"/>
    </source>
</evidence>
<dbReference type="CDD" id="cd02869">
    <property type="entry name" value="PseudoU_synth_RluA_like"/>
    <property type="match status" value="1"/>
</dbReference>